<organism evidence="1 2">
    <name type="scientific">Chryseobacterium indologenes</name>
    <name type="common">Flavobacterium indologenes</name>
    <dbReference type="NCBI Taxonomy" id="253"/>
    <lineage>
        <taxon>Bacteria</taxon>
        <taxon>Pseudomonadati</taxon>
        <taxon>Bacteroidota</taxon>
        <taxon>Flavobacteriia</taxon>
        <taxon>Flavobacteriales</taxon>
        <taxon>Weeksellaceae</taxon>
        <taxon>Chryseobacterium group</taxon>
        <taxon>Chryseobacterium</taxon>
    </lineage>
</organism>
<dbReference type="AlphaFoldDB" id="A0A0N0IUQ8"/>
<protein>
    <submittedName>
        <fullName evidence="1">Uncharacterized protein</fullName>
    </submittedName>
</protein>
<reference evidence="1 2" key="1">
    <citation type="journal article" date="2015" name="Genom Data">
        <title>Draft genome sequence of a multidrug-resistant Chryseobacterium indologenes isolate from Malaysia.</title>
        <authorList>
            <person name="Yu C.Y."/>
            <person name="Ang G.Y."/>
            <person name="Cheng H.J."/>
            <person name="Cheong Y.M."/>
            <person name="Yin W.F."/>
            <person name="Chan K.G."/>
        </authorList>
    </citation>
    <scope>NUCLEOTIDE SEQUENCE [LARGE SCALE GENOMIC DNA]</scope>
    <source>
        <strain evidence="1 2">CI_885</strain>
    </source>
</reference>
<comment type="caution">
    <text evidence="1">The sequence shown here is derived from an EMBL/GenBank/DDBJ whole genome shotgun (WGS) entry which is preliminary data.</text>
</comment>
<accession>A0A0N0IUQ8</accession>
<gene>
    <name evidence="1" type="ORF">AOB46_18035</name>
</gene>
<evidence type="ECO:0000313" key="2">
    <source>
        <dbReference type="Proteomes" id="UP000037953"/>
    </source>
</evidence>
<evidence type="ECO:0000313" key="1">
    <source>
        <dbReference type="EMBL" id="KPE49861.1"/>
    </source>
</evidence>
<dbReference type="PATRIC" id="fig|253.9.peg.1559"/>
<dbReference type="EMBL" id="LJOD01000014">
    <property type="protein sequence ID" value="KPE49861.1"/>
    <property type="molecule type" value="Genomic_DNA"/>
</dbReference>
<proteinExistence type="predicted"/>
<dbReference type="Proteomes" id="UP000037953">
    <property type="component" value="Unassembled WGS sequence"/>
</dbReference>
<sequence>MCRYAGKGYKIHYACFKCRKSFKQQDSYDIFLRIKKENVYHAPDGSVRKIGHLFMKANKEELDLLIKEIESRSVKCPECGNIMTDLGREFKAPKKTAVKEWEIIEGLFRTGKIFYTCGCYGIGYIPKNPKDYEQYLKNILSEYQQQMITCQDKTIEECPDKLDAVKYWSKKISEVKAEMNLQRFEIF</sequence>
<reference evidence="2" key="2">
    <citation type="submission" date="2015-09" db="EMBL/GenBank/DDBJ databases">
        <title>Draft genome sequence of a multidrug-resistant Chryseobacterium indologenes isolate from Malaysia.</title>
        <authorList>
            <person name="Yu C.Y."/>
            <person name="Ang G.Y."/>
            <person name="Chan K.-G."/>
        </authorList>
    </citation>
    <scope>NUCLEOTIDE SEQUENCE [LARGE SCALE GENOMIC DNA]</scope>
    <source>
        <strain evidence="2">CI_885</strain>
    </source>
</reference>
<name>A0A0N0IUQ8_CHRID</name>